<keyword evidence="3" id="KW-0597">Phosphoprotein</keyword>
<proteinExistence type="predicted"/>
<organism evidence="5 6">
    <name type="scientific">Desulfoscipio geothermicus DSM 3669</name>
    <dbReference type="NCBI Taxonomy" id="1121426"/>
    <lineage>
        <taxon>Bacteria</taxon>
        <taxon>Bacillati</taxon>
        <taxon>Bacillota</taxon>
        <taxon>Clostridia</taxon>
        <taxon>Eubacteriales</taxon>
        <taxon>Desulfallaceae</taxon>
        <taxon>Desulfoscipio</taxon>
    </lineage>
</organism>
<dbReference type="RefSeq" id="WP_092484495.1">
    <property type="nucleotide sequence ID" value="NZ_FOYM01000019.1"/>
</dbReference>
<dbReference type="InterPro" id="IPR011006">
    <property type="entry name" value="CheY-like_superfamily"/>
</dbReference>
<dbReference type="Pfam" id="PF00072">
    <property type="entry name" value="Response_reg"/>
    <property type="match status" value="1"/>
</dbReference>
<dbReference type="InterPro" id="IPR051271">
    <property type="entry name" value="2C-system_Tx_regulators"/>
</dbReference>
<dbReference type="AlphaFoldDB" id="A0A1I6DW52"/>
<keyword evidence="6" id="KW-1185">Reference proteome</keyword>
<accession>A0A1I6DW52</accession>
<dbReference type="GO" id="GO:0000156">
    <property type="term" value="F:phosphorelay response regulator activity"/>
    <property type="evidence" value="ECO:0007669"/>
    <property type="project" value="TreeGrafter"/>
</dbReference>
<dbReference type="Gene3D" id="3.40.50.2300">
    <property type="match status" value="1"/>
</dbReference>
<evidence type="ECO:0000313" key="5">
    <source>
        <dbReference type="EMBL" id="SFR09734.1"/>
    </source>
</evidence>
<dbReference type="PROSITE" id="PS50110">
    <property type="entry name" value="RESPONSE_REGULATORY"/>
    <property type="match status" value="1"/>
</dbReference>
<reference evidence="6" key="1">
    <citation type="submission" date="2016-10" db="EMBL/GenBank/DDBJ databases">
        <authorList>
            <person name="Varghese N."/>
            <person name="Submissions S."/>
        </authorList>
    </citation>
    <scope>NUCLEOTIDE SEQUENCE [LARGE SCALE GENOMIC DNA]</scope>
    <source>
        <strain evidence="6">DSM 3669</strain>
    </source>
</reference>
<dbReference type="SMART" id="SM00448">
    <property type="entry name" value="REC"/>
    <property type="match status" value="1"/>
</dbReference>
<dbReference type="STRING" id="39060.SAMN05660706_11944"/>
<name>A0A1I6DW52_9FIRM</name>
<dbReference type="EMBL" id="FOYM01000019">
    <property type="protein sequence ID" value="SFR09734.1"/>
    <property type="molecule type" value="Genomic_DNA"/>
</dbReference>
<feature type="domain" description="Response regulatory" evidence="4">
    <location>
        <begin position="3"/>
        <end position="117"/>
    </location>
</feature>
<comment type="function">
    <text evidence="2">May play the central regulatory role in sporulation. It may be an element of the effector pathway responsible for the activation of sporulation genes in response to nutritional stress. Spo0A may act in concert with spo0H (a sigma factor) to control the expression of some genes that are critical to the sporulation process.</text>
</comment>
<dbReference type="PANTHER" id="PTHR45526:SF1">
    <property type="entry name" value="TRANSCRIPTIONAL REGULATORY PROTEIN DCUR-RELATED"/>
    <property type="match status" value="1"/>
</dbReference>
<dbReference type="SUPFAM" id="SSF52172">
    <property type="entry name" value="CheY-like"/>
    <property type="match status" value="1"/>
</dbReference>
<sequence length="146" mass="16207">MLSVIIAEDDPAMRHVLKETLSKIPDVEVLGEASDGITALKLVEKLNPRVVFIDIDLPGKNGVELAREIGDINPQTILIFATAYDNHTHEAFEVYAYDYLVKPFKLDRIKKTMERKKATGGAKVVGSNKPLCSTCYRGNMPRQACC</sequence>
<dbReference type="Proteomes" id="UP000199584">
    <property type="component" value="Unassembled WGS sequence"/>
</dbReference>
<evidence type="ECO:0000256" key="3">
    <source>
        <dbReference type="PROSITE-ProRule" id="PRU00169"/>
    </source>
</evidence>
<dbReference type="OrthoDB" id="9809318at2"/>
<evidence type="ECO:0000259" key="4">
    <source>
        <dbReference type="PROSITE" id="PS50110"/>
    </source>
</evidence>
<evidence type="ECO:0000313" key="6">
    <source>
        <dbReference type="Proteomes" id="UP000199584"/>
    </source>
</evidence>
<protein>
    <recommendedName>
        <fullName evidence="1">Stage 0 sporulation protein A homolog</fullName>
    </recommendedName>
</protein>
<gene>
    <name evidence="5" type="ORF">SAMN05660706_11944</name>
</gene>
<evidence type="ECO:0000256" key="1">
    <source>
        <dbReference type="ARBA" id="ARBA00018672"/>
    </source>
</evidence>
<evidence type="ECO:0000256" key="2">
    <source>
        <dbReference type="ARBA" id="ARBA00024867"/>
    </source>
</evidence>
<dbReference type="InterPro" id="IPR001789">
    <property type="entry name" value="Sig_transdc_resp-reg_receiver"/>
</dbReference>
<feature type="modified residue" description="4-aspartylphosphate" evidence="3">
    <location>
        <position position="54"/>
    </location>
</feature>
<dbReference type="PANTHER" id="PTHR45526">
    <property type="entry name" value="TRANSCRIPTIONAL REGULATORY PROTEIN DPIA"/>
    <property type="match status" value="1"/>
</dbReference>